<dbReference type="AlphaFoldDB" id="A0A915JNQ2"/>
<accession>A0A915JNQ2</accession>
<evidence type="ECO:0000313" key="2">
    <source>
        <dbReference type="WBParaSite" id="nRc.2.0.1.t27874-RA"/>
    </source>
</evidence>
<proteinExistence type="predicted"/>
<reference evidence="2" key="1">
    <citation type="submission" date="2022-11" db="UniProtKB">
        <authorList>
            <consortium name="WormBaseParasite"/>
        </authorList>
    </citation>
    <scope>IDENTIFICATION</scope>
</reference>
<evidence type="ECO:0000313" key="1">
    <source>
        <dbReference type="Proteomes" id="UP000887565"/>
    </source>
</evidence>
<protein>
    <submittedName>
        <fullName evidence="2">Uncharacterized protein</fullName>
    </submittedName>
</protein>
<keyword evidence="1" id="KW-1185">Reference proteome</keyword>
<dbReference type="Proteomes" id="UP000887565">
    <property type="component" value="Unplaced"/>
</dbReference>
<dbReference type="WBParaSite" id="nRc.2.0.1.t27874-RA">
    <property type="protein sequence ID" value="nRc.2.0.1.t27874-RA"/>
    <property type="gene ID" value="nRc.2.0.1.g27874"/>
</dbReference>
<organism evidence="1 2">
    <name type="scientific">Romanomermis culicivorax</name>
    <name type="common">Nematode worm</name>
    <dbReference type="NCBI Taxonomy" id="13658"/>
    <lineage>
        <taxon>Eukaryota</taxon>
        <taxon>Metazoa</taxon>
        <taxon>Ecdysozoa</taxon>
        <taxon>Nematoda</taxon>
        <taxon>Enoplea</taxon>
        <taxon>Dorylaimia</taxon>
        <taxon>Mermithida</taxon>
        <taxon>Mermithoidea</taxon>
        <taxon>Mermithidae</taxon>
        <taxon>Romanomermis</taxon>
    </lineage>
</organism>
<sequence length="60" mass="6828">MPEQFLNVENNLSCQFFSSFYLNKTAVSQPMRQGVENLCSQRPVMDGRKTMMVPVIGQIS</sequence>
<name>A0A915JNQ2_ROMCU</name>